<dbReference type="InterPro" id="IPR013783">
    <property type="entry name" value="Ig-like_fold"/>
</dbReference>
<dbReference type="PIRSF" id="PIRSF010631">
    <property type="entry name" value="A-rhamnsds"/>
    <property type="match status" value="1"/>
</dbReference>
<dbReference type="HOGENOM" id="CLU_002926_1_1_1"/>
<accession>G2XIK2</accession>
<evidence type="ECO:0000259" key="5">
    <source>
        <dbReference type="Pfam" id="PF08531"/>
    </source>
</evidence>
<feature type="domain" description="Alpha-L-rhamnosidase six-hairpin glycosidase" evidence="6">
    <location>
        <begin position="416"/>
        <end position="767"/>
    </location>
</feature>
<evidence type="ECO:0000256" key="3">
    <source>
        <dbReference type="ARBA" id="ARBA00022801"/>
    </source>
</evidence>
<evidence type="ECO:0000313" key="8">
    <source>
        <dbReference type="EMBL" id="EGY20355.1"/>
    </source>
</evidence>
<feature type="domain" description="Alpha-L-rhamnosidase concanavalin-like" evidence="4">
    <location>
        <begin position="312"/>
        <end position="411"/>
    </location>
</feature>
<dbReference type="GO" id="GO:0030596">
    <property type="term" value="F:alpha-L-rhamnosidase activity"/>
    <property type="evidence" value="ECO:0007669"/>
    <property type="project" value="UniProtKB-EC"/>
</dbReference>
<dbReference type="OMA" id="KRVQYQT"/>
<dbReference type="Pfam" id="PF25788">
    <property type="entry name" value="Ig_Rha78A_N"/>
    <property type="match status" value="1"/>
</dbReference>
<reference evidence="8 9" key="1">
    <citation type="submission" date="2008-03" db="EMBL/GenBank/DDBJ databases">
        <title>The Genome Sequence of Verticillium dahliae VdLs.17.</title>
        <authorList>
            <consortium name="The Broad Institute Genome Sequencing Platform"/>
            <person name="Ma L.-J.J."/>
            <person name="Klosterman S.J."/>
            <person name="Subbarao K."/>
            <person name="Dobinson K."/>
            <person name="Veronese P."/>
            <person name="Kang S."/>
            <person name="Gold S.E."/>
            <person name="Young S."/>
            <person name="Jaffe D."/>
            <person name="Gnerre S."/>
            <person name="Berlin A."/>
            <person name="Heiman D."/>
            <person name="Hepburn T."/>
            <person name="Sykes S."/>
            <person name="Alvarado L."/>
            <person name="Kodira C.D."/>
            <person name="Lander E."/>
            <person name="Galagan J."/>
            <person name="Nusbaum C."/>
            <person name="Birren B."/>
        </authorList>
    </citation>
    <scope>NUCLEOTIDE SEQUENCE [LARGE SCALE GENOMIC DNA]</scope>
    <source>
        <strain evidence="9">VdLs.17 / ATCC MYA-4575 / FGSC 10137</strain>
    </source>
</reference>
<dbReference type="RefSeq" id="XP_009654036.1">
    <property type="nucleotide sequence ID" value="XM_009655741.1"/>
</dbReference>
<dbReference type="Pfam" id="PF17390">
    <property type="entry name" value="Bac_rhamnosid_C"/>
    <property type="match status" value="1"/>
</dbReference>
<comment type="catalytic activity">
    <reaction evidence="1">
        <text>Hydrolysis of terminal non-reducing alpha-L-rhamnose residues in alpha-L-rhamnosides.</text>
        <dbReference type="EC" id="3.2.1.40"/>
    </reaction>
</comment>
<dbReference type="InterPro" id="IPR035398">
    <property type="entry name" value="Bac_rhamnosid_C"/>
</dbReference>
<evidence type="ECO:0000259" key="4">
    <source>
        <dbReference type="Pfam" id="PF05592"/>
    </source>
</evidence>
<evidence type="ECO:0000259" key="7">
    <source>
        <dbReference type="Pfam" id="PF17390"/>
    </source>
</evidence>
<dbReference type="InParanoid" id="G2XIK2"/>
<dbReference type="SUPFAM" id="SSF48208">
    <property type="entry name" value="Six-hairpin glycosidases"/>
    <property type="match status" value="1"/>
</dbReference>
<dbReference type="Gene3D" id="1.50.10.10">
    <property type="match status" value="1"/>
</dbReference>
<dbReference type="InterPro" id="IPR013737">
    <property type="entry name" value="Bac_rhamnosid_N"/>
</dbReference>
<feature type="domain" description="Bacterial alpha-L-rhamnosidase N-terminal" evidence="5">
    <location>
        <begin position="142"/>
        <end position="301"/>
    </location>
</feature>
<keyword evidence="3" id="KW-0378">Hydrolase</keyword>
<dbReference type="EMBL" id="DS572724">
    <property type="protein sequence ID" value="EGY20355.1"/>
    <property type="molecule type" value="Genomic_DNA"/>
</dbReference>
<dbReference type="Pfam" id="PF08531">
    <property type="entry name" value="Bac_rhamnosid_N"/>
    <property type="match status" value="1"/>
</dbReference>
<gene>
    <name evidence="8" type="ORF">VDAG_09984</name>
</gene>
<evidence type="ECO:0000313" key="9">
    <source>
        <dbReference type="Proteomes" id="UP000001611"/>
    </source>
</evidence>
<dbReference type="Proteomes" id="UP000001611">
    <property type="component" value="Chromosome 4"/>
</dbReference>
<organism evidence="8 9">
    <name type="scientific">Verticillium dahliae (strain VdLs.17 / ATCC MYA-4575 / FGSC 10137)</name>
    <name type="common">Verticillium wilt</name>
    <dbReference type="NCBI Taxonomy" id="498257"/>
    <lineage>
        <taxon>Eukaryota</taxon>
        <taxon>Fungi</taxon>
        <taxon>Dikarya</taxon>
        <taxon>Ascomycota</taxon>
        <taxon>Pezizomycotina</taxon>
        <taxon>Sordariomycetes</taxon>
        <taxon>Hypocreomycetidae</taxon>
        <taxon>Glomerellales</taxon>
        <taxon>Plectosphaerellaceae</taxon>
        <taxon>Verticillium</taxon>
    </lineage>
</organism>
<dbReference type="EC" id="3.2.1.40" evidence="2"/>
<dbReference type="InterPro" id="IPR008928">
    <property type="entry name" value="6-hairpin_glycosidase_sf"/>
</dbReference>
<dbReference type="Pfam" id="PF05592">
    <property type="entry name" value="Bac_rhamnosid"/>
    <property type="match status" value="1"/>
</dbReference>
<dbReference type="Gene3D" id="2.60.120.260">
    <property type="entry name" value="Galactose-binding domain-like"/>
    <property type="match status" value="2"/>
</dbReference>
<keyword evidence="9" id="KW-1185">Reference proteome</keyword>
<dbReference type="AlphaFoldDB" id="G2XIK2"/>
<dbReference type="Gene3D" id="2.60.40.10">
    <property type="entry name" value="Immunoglobulins"/>
    <property type="match status" value="1"/>
</dbReference>
<dbReference type="Gene3D" id="2.60.420.10">
    <property type="entry name" value="Maltose phosphorylase, domain 3"/>
    <property type="match status" value="1"/>
</dbReference>
<dbReference type="OrthoDB" id="10036721at2759"/>
<dbReference type="GO" id="GO:0005975">
    <property type="term" value="P:carbohydrate metabolic process"/>
    <property type="evidence" value="ECO:0007669"/>
    <property type="project" value="InterPro"/>
</dbReference>
<sequence length="1017" mass="113009">MAVSIAQVIAEHHHDGFGLFTTTPRLSWRFNATTVRDWKQASYEVRILRNGQDESYHIVSPESILVPWPSSPLASRERASIEVRATGRDGQSTEWASLSVEVALLYRSDWSAQLISGPPPGPGPKRPFRLRRTFRRTGTGPARLYATAHGVYEVEINGRRVGDHLLAPGWQSYQHRLHYQTYDVTSLLQEGDNVIGAHIAEGWFATRLGRPGVANIWGNRLGFLGQVEIEGEVVCASDASWEHLEGPLISSELYNGEFCDSNLEDPTWSTTSATTQAKGRAHVLPFPTAELIAPEVAPVRQVMELKAKMVITTPSGKKILDFGQNFVGWLRVEKIIVSMSDNRDLIIRHAEVMEHEELGTRPLRTAKCQYTLKLGGPTRNAQTRFTFYGFRFAEITGYDDVCVDDFTGVVISSDLRRTGGFESSHAMLNKLHANTVWSMRGNFVSVPTDCPQRDERLGWTGDLQVFAPTANFLYDTAAFLGSWMRDVEAEQRDAGGVVPVIVPNIPKPPDNRQNRPMAIWADCAVITPWDLYNAFGDKTQLATQWESMRLWLDLGVPRDEKGFYSTKSPQYGDWLDPRAPVNMPGNGPTDNFMVANAYLIHTTDLAGKVGRILGKAEAAERYEIDAARLRDLFRDEYVTKAGRLACDTQTSYALALRFGLFDDKQMATACGRLGYLTRWEQFKITTGFAGTPMILKVLADNGMLNLAYRMLQERDHPSWLYPVGMGATTIWERWNSMLPDGTINPGQMTSFNHYALGSVCAFMHNVVGGLSPALPGWKKALVKPQPGGTVRSARTWFDSPYGPYEVDWRCEGSKMTTRLRVPPNAEARVVLEGIDQEVGSGEHLNRSVGTVSTPATDAVNCQRLIMPSRQSGGSSDQPMLPITLRFAAIRKHHSCLGRRSRFENVPALTRSLMLDAGMLVLARSLSARNDQLASLVFVGYGQHDVERARRGWVSSKQLVQPGRRWYFDRALAKQEGASHGERSAESVESSPGARVLSSAQCVVRSAQCSPGLSRAPN</sequence>
<dbReference type="PANTHER" id="PTHR33307:SF6">
    <property type="entry name" value="ALPHA-RHAMNOSIDASE (EUROFUNG)-RELATED"/>
    <property type="match status" value="1"/>
</dbReference>
<dbReference type="InterPro" id="IPR012341">
    <property type="entry name" value="6hp_glycosidase-like_sf"/>
</dbReference>
<name>G2XIK2_VERDV</name>
<feature type="domain" description="Alpha-L-rhamnosidase C-terminal" evidence="7">
    <location>
        <begin position="769"/>
        <end position="843"/>
    </location>
</feature>
<dbReference type="InterPro" id="IPR016007">
    <property type="entry name" value="Alpha_rhamnosid"/>
</dbReference>
<evidence type="ECO:0000256" key="2">
    <source>
        <dbReference type="ARBA" id="ARBA00012652"/>
    </source>
</evidence>
<evidence type="ECO:0000256" key="1">
    <source>
        <dbReference type="ARBA" id="ARBA00001445"/>
    </source>
</evidence>
<dbReference type="eggNOG" id="ENOG502QXBB">
    <property type="taxonomic scope" value="Eukaryota"/>
</dbReference>
<dbReference type="KEGG" id="vda:VDAG_09984"/>
<proteinExistence type="predicted"/>
<protein>
    <recommendedName>
        <fullName evidence="2">alpha-L-rhamnosidase</fullName>
        <ecNumber evidence="2">3.2.1.40</ecNumber>
    </recommendedName>
</protein>
<dbReference type="PANTHER" id="PTHR33307">
    <property type="entry name" value="ALPHA-RHAMNOSIDASE (EUROFUNG)"/>
    <property type="match status" value="1"/>
</dbReference>
<dbReference type="InterPro" id="IPR035396">
    <property type="entry name" value="Bac_rhamnosid6H"/>
</dbReference>
<dbReference type="InterPro" id="IPR008902">
    <property type="entry name" value="Rhamnosid_concanavalin"/>
</dbReference>
<dbReference type="GeneID" id="20711447"/>
<dbReference type="Pfam" id="PF17389">
    <property type="entry name" value="Bac_rhamnosid6H"/>
    <property type="match status" value="1"/>
</dbReference>
<evidence type="ECO:0000259" key="6">
    <source>
        <dbReference type="Pfam" id="PF17389"/>
    </source>
</evidence>